<gene>
    <name evidence="2" type="ORF">SAMN04488503_2979</name>
</gene>
<dbReference type="NCBIfam" id="TIGR03736">
    <property type="entry name" value="PRTRC_ThiF"/>
    <property type="match status" value="1"/>
</dbReference>
<dbReference type="InterPro" id="IPR000594">
    <property type="entry name" value="ThiF_NAD_FAD-bd"/>
</dbReference>
<accession>A0A239C784</accession>
<sequence>MRHYASKALSANAPHRVGVLLVGAGGTGSQVLNGLARMDHALRALGRPGLFVVVADHDRVSPSNVGRQSFSPGDVGQHKVSVLVTRINRFFALDWEALPVAIGSGKPDGLAWQRHGLLDMVVGCVDSGRARHKIGHAFKGWLKDASYWLDFGNSRSTGQVVLGTNGKVETLARSVTLTEFVDECEGRETAAQELPTVLDLYPDIATQDDDSEPSCGMAEALAKQDLYMNVTLADFGLSLLWRLVHQGHIEHHGLFLNLEQCLATPLRIDPETWRRMGWEGRA</sequence>
<protein>
    <submittedName>
        <fullName evidence="2">PRTRC system ThiF family protein</fullName>
    </submittedName>
</protein>
<evidence type="ECO:0000313" key="2">
    <source>
        <dbReference type="EMBL" id="SNS15752.1"/>
    </source>
</evidence>
<dbReference type="GO" id="GO:0008641">
    <property type="term" value="F:ubiquitin-like modifier activating enzyme activity"/>
    <property type="evidence" value="ECO:0007669"/>
    <property type="project" value="InterPro"/>
</dbReference>
<evidence type="ECO:0000313" key="3">
    <source>
        <dbReference type="Proteomes" id="UP000198324"/>
    </source>
</evidence>
<dbReference type="OrthoDB" id="9804286at2"/>
<name>A0A239C784_9BACT</name>
<dbReference type="Pfam" id="PF00899">
    <property type="entry name" value="ThiF"/>
    <property type="match status" value="1"/>
</dbReference>
<dbReference type="Proteomes" id="UP000198324">
    <property type="component" value="Unassembled WGS sequence"/>
</dbReference>
<keyword evidence="3" id="KW-1185">Reference proteome</keyword>
<dbReference type="AlphaFoldDB" id="A0A239C784"/>
<dbReference type="CDD" id="cd01483">
    <property type="entry name" value="E1_enzyme_family"/>
    <property type="match status" value="1"/>
</dbReference>
<reference evidence="2 3" key="1">
    <citation type="submission" date="2017-06" db="EMBL/GenBank/DDBJ databases">
        <authorList>
            <person name="Kim H.J."/>
            <person name="Triplett B.A."/>
        </authorList>
    </citation>
    <scope>NUCLEOTIDE SEQUENCE [LARGE SCALE GENOMIC DNA]</scope>
    <source>
        <strain evidence="2 3">DSM 13116</strain>
    </source>
</reference>
<dbReference type="Gene3D" id="3.40.50.720">
    <property type="entry name" value="NAD(P)-binding Rossmann-like Domain"/>
    <property type="match status" value="1"/>
</dbReference>
<organism evidence="2 3">
    <name type="scientific">Humidesulfovibrio mexicanus</name>
    <dbReference type="NCBI Taxonomy" id="147047"/>
    <lineage>
        <taxon>Bacteria</taxon>
        <taxon>Pseudomonadati</taxon>
        <taxon>Thermodesulfobacteriota</taxon>
        <taxon>Desulfovibrionia</taxon>
        <taxon>Desulfovibrionales</taxon>
        <taxon>Desulfovibrionaceae</taxon>
        <taxon>Humidesulfovibrio</taxon>
    </lineage>
</organism>
<dbReference type="EMBL" id="FZOC01000007">
    <property type="protein sequence ID" value="SNS15752.1"/>
    <property type="molecule type" value="Genomic_DNA"/>
</dbReference>
<dbReference type="SUPFAM" id="SSF69572">
    <property type="entry name" value="Activating enzymes of the ubiquitin-like proteins"/>
    <property type="match status" value="1"/>
</dbReference>
<feature type="domain" description="THIF-type NAD/FAD binding fold" evidence="1">
    <location>
        <begin position="16"/>
        <end position="164"/>
    </location>
</feature>
<evidence type="ECO:0000259" key="1">
    <source>
        <dbReference type="Pfam" id="PF00899"/>
    </source>
</evidence>
<proteinExistence type="predicted"/>
<dbReference type="RefSeq" id="WP_089275171.1">
    <property type="nucleotide sequence ID" value="NZ_FZOC01000007.1"/>
</dbReference>
<dbReference type="InterPro" id="IPR022500">
    <property type="entry name" value="PRTRC_ThiF"/>
</dbReference>
<dbReference type="InterPro" id="IPR035985">
    <property type="entry name" value="Ubiquitin-activating_enz"/>
</dbReference>